<comment type="caution">
    <text evidence="2">The sequence shown here is derived from an EMBL/GenBank/DDBJ whole genome shotgun (WGS) entry which is preliminary data.</text>
</comment>
<protein>
    <submittedName>
        <fullName evidence="2">Uncharacterized protein</fullName>
    </submittedName>
</protein>
<feature type="transmembrane region" description="Helical" evidence="1">
    <location>
        <begin position="75"/>
        <end position="97"/>
    </location>
</feature>
<dbReference type="PANTHER" id="PTHR35395">
    <property type="entry name" value="DUF6536 DOMAIN-CONTAINING PROTEIN"/>
    <property type="match status" value="1"/>
</dbReference>
<reference evidence="2" key="1">
    <citation type="submission" date="2021-03" db="EMBL/GenBank/DDBJ databases">
        <authorList>
            <person name="Tagirdzhanova G."/>
        </authorList>
    </citation>
    <scope>NUCLEOTIDE SEQUENCE</scope>
</reference>
<dbReference type="Proteomes" id="UP000664521">
    <property type="component" value="Unassembled WGS sequence"/>
</dbReference>
<dbReference type="AlphaFoldDB" id="A0A8H3G4I2"/>
<feature type="transmembrane region" description="Helical" evidence="1">
    <location>
        <begin position="193"/>
        <end position="215"/>
    </location>
</feature>
<dbReference type="PANTHER" id="PTHR35395:SF1">
    <property type="entry name" value="DUF6536 DOMAIN-CONTAINING PROTEIN"/>
    <property type="match status" value="1"/>
</dbReference>
<dbReference type="OrthoDB" id="5429634at2759"/>
<sequence length="323" mass="35731">MTIGDAINSFLDDPDQTTCGLCLYSSAKMYLHWEWKRDSFETSLQWKLYKQAHFDDLKMPTYKVERWHWGQSASVMRWIICFVFFISAWQAGLLLFFMSTGNTKVKITVDAPVGQHLLPFHLPLFAAAVLSNLPQLLISYVYITFNALFTCMLAGREWMQFAAQRKPLRVTSPVGQQRSTYWLQLPYHYSLPLLALSSVLSWLASQSLFVVRVAVRDERGLLPPGSTISTCGYSPGAIAITMIVGGVIALVTIATGLRRYPAGMPLSGTCSGAISAACHPPADDVDAAVLPLQWGVVSTQDGVGHCSFSSRLVAPPIPGQRYD</sequence>
<evidence type="ECO:0000256" key="1">
    <source>
        <dbReference type="SAM" id="Phobius"/>
    </source>
</evidence>
<proteinExistence type="predicted"/>
<gene>
    <name evidence="2" type="ORF">HETSPECPRED_010387</name>
</gene>
<keyword evidence="3" id="KW-1185">Reference proteome</keyword>
<accession>A0A8H3G4I2</accession>
<organism evidence="2 3">
    <name type="scientific">Heterodermia speciosa</name>
    <dbReference type="NCBI Taxonomy" id="116794"/>
    <lineage>
        <taxon>Eukaryota</taxon>
        <taxon>Fungi</taxon>
        <taxon>Dikarya</taxon>
        <taxon>Ascomycota</taxon>
        <taxon>Pezizomycotina</taxon>
        <taxon>Lecanoromycetes</taxon>
        <taxon>OSLEUM clade</taxon>
        <taxon>Lecanoromycetidae</taxon>
        <taxon>Caliciales</taxon>
        <taxon>Physciaceae</taxon>
        <taxon>Heterodermia</taxon>
    </lineage>
</organism>
<evidence type="ECO:0000313" key="2">
    <source>
        <dbReference type="EMBL" id="CAF9936612.1"/>
    </source>
</evidence>
<keyword evidence="1" id="KW-0812">Transmembrane</keyword>
<feature type="transmembrane region" description="Helical" evidence="1">
    <location>
        <begin position="136"/>
        <end position="155"/>
    </location>
</feature>
<name>A0A8H3G4I2_9LECA</name>
<keyword evidence="1" id="KW-0472">Membrane</keyword>
<keyword evidence="1" id="KW-1133">Transmembrane helix</keyword>
<feature type="transmembrane region" description="Helical" evidence="1">
    <location>
        <begin position="235"/>
        <end position="257"/>
    </location>
</feature>
<dbReference type="EMBL" id="CAJPDS010000093">
    <property type="protein sequence ID" value="CAF9936612.1"/>
    <property type="molecule type" value="Genomic_DNA"/>
</dbReference>
<evidence type="ECO:0000313" key="3">
    <source>
        <dbReference type="Proteomes" id="UP000664521"/>
    </source>
</evidence>